<sequence length="235" mass="25807">MVEMSPMQAREFWNALVDNASSLITDAHTLLSAGSYGRARSLTVLAQEELGKALWIYDVFQTAWSQGDDSPRVVDSLARHGRSHTQNYLEAVVFGDELAEFWGDYSVLPDMGSGYEAWEKAHNERQAEAEVAAREANLAKQQGFYVDRDANGAVTSPTALPAGTTADDLQTAARVIQMLLIKDHTRMKSAATPYDSTHAQQFRLLPVSHPEDWAAASDVLNPPAEEDGKPRADTD</sequence>
<dbReference type="AlphaFoldDB" id="A0A2N8TUM9"/>
<gene>
    <name evidence="2" type="ORF">C1J00_07695</name>
</gene>
<dbReference type="RefSeq" id="WP_102908274.1">
    <property type="nucleotide sequence ID" value="NZ_POUC01000036.1"/>
</dbReference>
<name>A0A2N8TUM9_9ACTN</name>
<dbReference type="InterPro" id="IPR030987">
    <property type="entry name" value="AbiV"/>
</dbReference>
<accession>A0A2N8TUM9</accession>
<evidence type="ECO:0000256" key="1">
    <source>
        <dbReference type="SAM" id="MobiDB-lite"/>
    </source>
</evidence>
<feature type="compositionally biased region" description="Basic and acidic residues" evidence="1">
    <location>
        <begin position="226"/>
        <end position="235"/>
    </location>
</feature>
<comment type="caution">
    <text evidence="2">The sequence shown here is derived from an EMBL/GenBank/DDBJ whole genome shotgun (WGS) entry which is preliminary data.</text>
</comment>
<dbReference type="OrthoDB" id="4963586at2"/>
<organism evidence="2 3">
    <name type="scientific">Streptomyces cahuitamycinicus</name>
    <dbReference type="NCBI Taxonomy" id="2070367"/>
    <lineage>
        <taxon>Bacteria</taxon>
        <taxon>Bacillati</taxon>
        <taxon>Actinomycetota</taxon>
        <taxon>Actinomycetes</taxon>
        <taxon>Kitasatosporales</taxon>
        <taxon>Streptomycetaceae</taxon>
        <taxon>Streptomyces</taxon>
    </lineage>
</organism>
<evidence type="ECO:0000313" key="3">
    <source>
        <dbReference type="Proteomes" id="UP000235943"/>
    </source>
</evidence>
<proteinExistence type="predicted"/>
<keyword evidence="3" id="KW-1185">Reference proteome</keyword>
<protein>
    <submittedName>
        <fullName evidence="2">AbiV family abortive infection protein</fullName>
    </submittedName>
</protein>
<dbReference type="EMBL" id="POUC01000036">
    <property type="protein sequence ID" value="PNG22734.1"/>
    <property type="molecule type" value="Genomic_DNA"/>
</dbReference>
<dbReference type="Proteomes" id="UP000235943">
    <property type="component" value="Unassembled WGS sequence"/>
</dbReference>
<dbReference type="Pfam" id="PF18728">
    <property type="entry name" value="HEPN_AbiV"/>
    <property type="match status" value="1"/>
</dbReference>
<dbReference type="NCBIfam" id="TIGR04498">
    <property type="entry name" value="AbiV_defense"/>
    <property type="match status" value="1"/>
</dbReference>
<evidence type="ECO:0000313" key="2">
    <source>
        <dbReference type="EMBL" id="PNG22734.1"/>
    </source>
</evidence>
<feature type="region of interest" description="Disordered" evidence="1">
    <location>
        <begin position="213"/>
        <end position="235"/>
    </location>
</feature>
<reference evidence="2 3" key="1">
    <citation type="submission" date="2018-01" db="EMBL/GenBank/DDBJ databases">
        <title>Draft genome sequence of Streptomyces sp. 13K301.</title>
        <authorList>
            <person name="Sahin N."/>
            <person name="Saygin H."/>
            <person name="Ay H."/>
        </authorList>
    </citation>
    <scope>NUCLEOTIDE SEQUENCE [LARGE SCALE GENOMIC DNA]</scope>
    <source>
        <strain evidence="2 3">13K301</strain>
    </source>
</reference>